<proteinExistence type="predicted"/>
<reference evidence="1" key="2">
    <citation type="submission" date="2020-11" db="EMBL/GenBank/DDBJ databases">
        <authorList>
            <person name="McCartney M.A."/>
            <person name="Auch B."/>
            <person name="Kono T."/>
            <person name="Mallez S."/>
            <person name="Becker A."/>
            <person name="Gohl D.M."/>
            <person name="Silverstein K.A.T."/>
            <person name="Koren S."/>
            <person name="Bechman K.B."/>
            <person name="Herman A."/>
            <person name="Abrahante J.E."/>
            <person name="Garbe J."/>
        </authorList>
    </citation>
    <scope>NUCLEOTIDE SEQUENCE</scope>
    <source>
        <strain evidence="1">Duluth1</strain>
        <tissue evidence="1">Whole animal</tissue>
    </source>
</reference>
<protein>
    <submittedName>
        <fullName evidence="1">Uncharacterized protein</fullName>
    </submittedName>
</protein>
<evidence type="ECO:0000313" key="1">
    <source>
        <dbReference type="EMBL" id="KAH3717438.1"/>
    </source>
</evidence>
<dbReference type="Proteomes" id="UP000828390">
    <property type="component" value="Unassembled WGS sequence"/>
</dbReference>
<gene>
    <name evidence="1" type="ORF">DPMN_060226</name>
</gene>
<dbReference type="EMBL" id="JAIWYP010000013">
    <property type="protein sequence ID" value="KAH3717438.1"/>
    <property type="molecule type" value="Genomic_DNA"/>
</dbReference>
<reference evidence="1" key="1">
    <citation type="journal article" date="2019" name="bioRxiv">
        <title>The Genome of the Zebra Mussel, Dreissena polymorpha: A Resource for Invasive Species Research.</title>
        <authorList>
            <person name="McCartney M.A."/>
            <person name="Auch B."/>
            <person name="Kono T."/>
            <person name="Mallez S."/>
            <person name="Zhang Y."/>
            <person name="Obille A."/>
            <person name="Becker A."/>
            <person name="Abrahante J.E."/>
            <person name="Garbe J."/>
            <person name="Badalamenti J.P."/>
            <person name="Herman A."/>
            <person name="Mangelson H."/>
            <person name="Liachko I."/>
            <person name="Sullivan S."/>
            <person name="Sone E.D."/>
            <person name="Koren S."/>
            <person name="Silverstein K.A.T."/>
            <person name="Beckman K.B."/>
            <person name="Gohl D.M."/>
        </authorList>
    </citation>
    <scope>NUCLEOTIDE SEQUENCE</scope>
    <source>
        <strain evidence="1">Duluth1</strain>
        <tissue evidence="1">Whole animal</tissue>
    </source>
</reference>
<keyword evidence="2" id="KW-1185">Reference proteome</keyword>
<comment type="caution">
    <text evidence="1">The sequence shown here is derived from an EMBL/GenBank/DDBJ whole genome shotgun (WGS) entry which is preliminary data.</text>
</comment>
<organism evidence="1 2">
    <name type="scientific">Dreissena polymorpha</name>
    <name type="common">Zebra mussel</name>
    <name type="synonym">Mytilus polymorpha</name>
    <dbReference type="NCBI Taxonomy" id="45954"/>
    <lineage>
        <taxon>Eukaryota</taxon>
        <taxon>Metazoa</taxon>
        <taxon>Spiralia</taxon>
        <taxon>Lophotrochozoa</taxon>
        <taxon>Mollusca</taxon>
        <taxon>Bivalvia</taxon>
        <taxon>Autobranchia</taxon>
        <taxon>Heteroconchia</taxon>
        <taxon>Euheterodonta</taxon>
        <taxon>Imparidentia</taxon>
        <taxon>Neoheterodontei</taxon>
        <taxon>Myida</taxon>
        <taxon>Dreissenoidea</taxon>
        <taxon>Dreissenidae</taxon>
        <taxon>Dreissena</taxon>
    </lineage>
</organism>
<evidence type="ECO:0000313" key="2">
    <source>
        <dbReference type="Proteomes" id="UP000828390"/>
    </source>
</evidence>
<accession>A0A9D4HHD0</accession>
<name>A0A9D4HHD0_DREPO</name>
<dbReference type="AlphaFoldDB" id="A0A9D4HHD0"/>
<sequence>MLRIHAKHRDRSIELQARVREKVAALVAEAAAIDLLDDGPEVLFEVLPVAFALPVLPQGGGFIGRKLGEVKTVGYPERTKMLLVVGLVVKTRESRVYRKKPF</sequence>